<dbReference type="EMBL" id="JABBGM010000003">
    <property type="protein sequence ID" value="NML93772.1"/>
    <property type="molecule type" value="Genomic_DNA"/>
</dbReference>
<reference evidence="1 2" key="1">
    <citation type="submission" date="2020-04" db="EMBL/GenBank/DDBJ databases">
        <title>Novosphingobium sp. TW-4 isolated from soil.</title>
        <authorList>
            <person name="Dahal R.H."/>
            <person name="Chaudhary D.K."/>
        </authorList>
    </citation>
    <scope>NUCLEOTIDE SEQUENCE [LARGE SCALE GENOMIC DNA]</scope>
    <source>
        <strain evidence="1 2">TW-4</strain>
    </source>
</reference>
<protein>
    <submittedName>
        <fullName evidence="1">Uncharacterized protein</fullName>
    </submittedName>
</protein>
<evidence type="ECO:0000313" key="2">
    <source>
        <dbReference type="Proteomes" id="UP000583556"/>
    </source>
</evidence>
<gene>
    <name evidence="1" type="ORF">HHL27_08845</name>
</gene>
<accession>A0A7Y0GAM5</accession>
<sequence>MNAVSPIRPVHATTFHAWRIPASTTQAYPLDTEGAQTLADAVNAAAPRCNHKDALQVLHTNGKGERLLVVYAIKQGAPTYRKCPDKLIDVRFVPLKPVELYRVAVEDFAPVEPWSWSPGADPVGLNRGLVEVRGGVR</sequence>
<dbReference type="Proteomes" id="UP000583556">
    <property type="component" value="Unassembled WGS sequence"/>
</dbReference>
<dbReference type="AlphaFoldDB" id="A0A7Y0GAM5"/>
<comment type="caution">
    <text evidence="1">The sequence shown here is derived from an EMBL/GenBank/DDBJ whole genome shotgun (WGS) entry which is preliminary data.</text>
</comment>
<dbReference type="RefSeq" id="WP_169493037.1">
    <property type="nucleotide sequence ID" value="NZ_JABBGM010000003.1"/>
</dbReference>
<keyword evidence="2" id="KW-1185">Reference proteome</keyword>
<proteinExistence type="predicted"/>
<name>A0A7Y0GAM5_9SPHN</name>
<organism evidence="1 2">
    <name type="scientific">Novosphingobium olei</name>
    <dbReference type="NCBI Taxonomy" id="2728851"/>
    <lineage>
        <taxon>Bacteria</taxon>
        <taxon>Pseudomonadati</taxon>
        <taxon>Pseudomonadota</taxon>
        <taxon>Alphaproteobacteria</taxon>
        <taxon>Sphingomonadales</taxon>
        <taxon>Sphingomonadaceae</taxon>
        <taxon>Novosphingobium</taxon>
    </lineage>
</organism>
<evidence type="ECO:0000313" key="1">
    <source>
        <dbReference type="EMBL" id="NML93772.1"/>
    </source>
</evidence>